<dbReference type="InterPro" id="IPR009057">
    <property type="entry name" value="Homeodomain-like_sf"/>
</dbReference>
<dbReference type="Gene3D" id="1.10.357.10">
    <property type="entry name" value="Tetracycline Repressor, domain 2"/>
    <property type="match status" value="1"/>
</dbReference>
<dbReference type="PANTHER" id="PTHR30055:SF238">
    <property type="entry name" value="MYCOFACTOCIN BIOSYNTHESIS TRANSCRIPTIONAL REGULATOR MFTR-RELATED"/>
    <property type="match status" value="1"/>
</dbReference>
<evidence type="ECO:0000313" key="7">
    <source>
        <dbReference type="Proteomes" id="UP000190797"/>
    </source>
</evidence>
<proteinExistence type="predicted"/>
<dbReference type="InterPro" id="IPR001647">
    <property type="entry name" value="HTH_TetR"/>
</dbReference>
<evidence type="ECO:0000256" key="2">
    <source>
        <dbReference type="ARBA" id="ARBA00023125"/>
    </source>
</evidence>
<protein>
    <submittedName>
        <fullName evidence="6">TetR family transcriptional regulator</fullName>
    </submittedName>
</protein>
<evidence type="ECO:0000256" key="1">
    <source>
        <dbReference type="ARBA" id="ARBA00023015"/>
    </source>
</evidence>
<dbReference type="STRING" id="1909395.BKM31_44055"/>
<feature type="domain" description="HTH tetR-type" evidence="5">
    <location>
        <begin position="6"/>
        <end position="66"/>
    </location>
</feature>
<dbReference type="PANTHER" id="PTHR30055">
    <property type="entry name" value="HTH-TYPE TRANSCRIPTIONAL REGULATOR RUTR"/>
    <property type="match status" value="1"/>
</dbReference>
<name>A0A1V0ABF4_9ACTN</name>
<dbReference type="GO" id="GO:0003700">
    <property type="term" value="F:DNA-binding transcription factor activity"/>
    <property type="evidence" value="ECO:0007669"/>
    <property type="project" value="TreeGrafter"/>
</dbReference>
<keyword evidence="3" id="KW-0804">Transcription</keyword>
<dbReference type="OrthoDB" id="4746440at2"/>
<dbReference type="InterPro" id="IPR050109">
    <property type="entry name" value="HTH-type_TetR-like_transc_reg"/>
</dbReference>
<dbReference type="AlphaFoldDB" id="A0A1V0ABF4"/>
<dbReference type="KEGG" id="noa:BKM31_44055"/>
<gene>
    <name evidence="6" type="ORF">BKM31_44055</name>
</gene>
<evidence type="ECO:0000313" key="6">
    <source>
        <dbReference type="EMBL" id="AQZ67516.1"/>
    </source>
</evidence>
<dbReference type="RefSeq" id="WP_080043821.1">
    <property type="nucleotide sequence ID" value="NZ_CP017717.1"/>
</dbReference>
<evidence type="ECO:0000256" key="4">
    <source>
        <dbReference type="PROSITE-ProRule" id="PRU00335"/>
    </source>
</evidence>
<dbReference type="PROSITE" id="PS50977">
    <property type="entry name" value="HTH_TETR_2"/>
    <property type="match status" value="1"/>
</dbReference>
<dbReference type="EMBL" id="CP017717">
    <property type="protein sequence ID" value="AQZ67516.1"/>
    <property type="molecule type" value="Genomic_DNA"/>
</dbReference>
<dbReference type="PRINTS" id="PR00455">
    <property type="entry name" value="HTHTETR"/>
</dbReference>
<dbReference type="Pfam" id="PF00440">
    <property type="entry name" value="TetR_N"/>
    <property type="match status" value="1"/>
</dbReference>
<accession>A0A1V0ABF4</accession>
<organism evidence="6 7">
    <name type="scientific">[Actinomadura] parvosata subsp. kistnae</name>
    <dbReference type="NCBI Taxonomy" id="1909395"/>
    <lineage>
        <taxon>Bacteria</taxon>
        <taxon>Bacillati</taxon>
        <taxon>Actinomycetota</taxon>
        <taxon>Actinomycetes</taxon>
        <taxon>Streptosporangiales</taxon>
        <taxon>Streptosporangiaceae</taxon>
        <taxon>Nonomuraea</taxon>
    </lineage>
</organism>
<evidence type="ECO:0000256" key="3">
    <source>
        <dbReference type="ARBA" id="ARBA00023163"/>
    </source>
</evidence>
<evidence type="ECO:0000259" key="5">
    <source>
        <dbReference type="PROSITE" id="PS50977"/>
    </source>
</evidence>
<keyword evidence="2 4" id="KW-0238">DNA-binding</keyword>
<keyword evidence="1" id="KW-0805">Transcription regulation</keyword>
<dbReference type="SUPFAM" id="SSF46689">
    <property type="entry name" value="Homeodomain-like"/>
    <property type="match status" value="1"/>
</dbReference>
<dbReference type="GO" id="GO:0000976">
    <property type="term" value="F:transcription cis-regulatory region binding"/>
    <property type="evidence" value="ECO:0007669"/>
    <property type="project" value="TreeGrafter"/>
</dbReference>
<feature type="DNA-binding region" description="H-T-H motif" evidence="4">
    <location>
        <begin position="29"/>
        <end position="48"/>
    </location>
</feature>
<sequence length="190" mass="20502">MGRWEPNARERLERAALELFEERGYDSTTAAGIAERAGLAKSSFFRHFADKREVLFGGQEVFNRLVADAITGSPPEATPIEMLGAALDAVAVVFTDERRALARRRQAIVAGHDDLRERELLKLAALTGCLSDALRGRGVPDPAAGLAAELAGLAFRNAFARWIDPANDQGFATIARQELKALVAATATLT</sequence>
<reference evidence="7" key="1">
    <citation type="journal article" date="2017" name="Med. Chem. Commun.">
        <title>Nonomuraea sp. ATCC 55076 harbours the largest actinomycete chromosome to date and the kistamicin biosynthetic gene cluster.</title>
        <authorList>
            <person name="Nazari B."/>
            <person name="Forneris C.C."/>
            <person name="Gibson M.I."/>
            <person name="Moon K."/>
            <person name="Schramma K.R."/>
            <person name="Seyedsayamdost M.R."/>
        </authorList>
    </citation>
    <scope>NUCLEOTIDE SEQUENCE [LARGE SCALE GENOMIC DNA]</scope>
    <source>
        <strain evidence="7">ATCC 55076</strain>
    </source>
</reference>
<dbReference type="Proteomes" id="UP000190797">
    <property type="component" value="Chromosome"/>
</dbReference>
<keyword evidence="7" id="KW-1185">Reference proteome</keyword>